<proteinExistence type="predicted"/>
<gene>
    <name evidence="2" type="ORF">MCOR33_010061</name>
</gene>
<comment type="caution">
    <text evidence="2">The sequence shown here is derived from an EMBL/GenBank/DDBJ whole genome shotgun (WGS) entry which is preliminary data.</text>
</comment>
<organism evidence="2 3">
    <name type="scientific">Pyricularia grisea</name>
    <name type="common">Crabgrass-specific blast fungus</name>
    <name type="synonym">Magnaporthe grisea</name>
    <dbReference type="NCBI Taxonomy" id="148305"/>
    <lineage>
        <taxon>Eukaryota</taxon>
        <taxon>Fungi</taxon>
        <taxon>Dikarya</taxon>
        <taxon>Ascomycota</taxon>
        <taxon>Pezizomycotina</taxon>
        <taxon>Sordariomycetes</taxon>
        <taxon>Sordariomycetidae</taxon>
        <taxon>Magnaporthales</taxon>
        <taxon>Pyriculariaceae</taxon>
        <taxon>Pyricularia</taxon>
    </lineage>
</organism>
<evidence type="ECO:0000313" key="2">
    <source>
        <dbReference type="EMBL" id="KAI6292168.1"/>
    </source>
</evidence>
<feature type="region of interest" description="Disordered" evidence="1">
    <location>
        <begin position="248"/>
        <end position="272"/>
    </location>
</feature>
<feature type="compositionally biased region" description="Polar residues" evidence="1">
    <location>
        <begin position="181"/>
        <end position="218"/>
    </location>
</feature>
<accession>A0ABQ8N6P6</accession>
<feature type="compositionally biased region" description="Basic and acidic residues" evidence="1">
    <location>
        <begin position="15"/>
        <end position="26"/>
    </location>
</feature>
<sequence length="437" mass="49223">MPRRYPETSGSKKPMKTERSHEENQERAYIAASRRSDRSLEARVASARLASEIHKKRTGKGFKITEEIVSKEEMYEEEEDDIPMSIRASLGSSLHTSSAHFNARMDAYVAKHMGMAQMARELEIGQQFEQHFPGFSSMNSRARMMQQQQQMQQQAQYHQAVQPQQQMMPQNTRHLSYAQQDMPSRDFSQSPTSDVHSQFQSPVTRTTSLSETSCSPQASYVRRHTVPADGMDNTADVERMRMMSCQRHNSNETVSTPALTTASGGDSPQAHLHTPELNVANPYMTTDTLRPMVPTAPIVNGNSVFTSQLPANVEQMLSGPWVDYSMTYRHSSVEAQQSPLTGHHGDQEIDQLPEWLQTDPDQKTHHSYLHTTSAEAHGCNDAFASPIGVNHMFQDDGTFGGVTDGLGEDMNYSLEEMDMDQYFNFESFNTIPTQPQT</sequence>
<feature type="region of interest" description="Disordered" evidence="1">
    <location>
        <begin position="181"/>
        <end position="223"/>
    </location>
</feature>
<dbReference type="Proteomes" id="UP001059893">
    <property type="component" value="Unassembled WGS sequence"/>
</dbReference>
<evidence type="ECO:0000313" key="3">
    <source>
        <dbReference type="Proteomes" id="UP001059893"/>
    </source>
</evidence>
<feature type="region of interest" description="Disordered" evidence="1">
    <location>
        <begin position="1"/>
        <end position="34"/>
    </location>
</feature>
<reference evidence="2" key="1">
    <citation type="submission" date="2021-01" db="EMBL/GenBank/DDBJ databases">
        <title>Deciphering the adaptive evolutionary patterns associated with biogeogrpahic diversity in the finger millet blast pathogen Magnaporthe oryzae in Eastern Africa.</title>
        <authorList>
            <person name="Onyema G."/>
            <person name="Shittu T.A."/>
            <person name="Dodsworth S."/>
            <person name="Devilliers S."/>
            <person name="Muthumeenakshi S."/>
            <person name="Sreenivasaprasad S."/>
        </authorList>
    </citation>
    <scope>NUCLEOTIDE SEQUENCE</scope>
    <source>
        <strain evidence="2">D15/s37</strain>
    </source>
</reference>
<dbReference type="EMBL" id="JABSND010000309">
    <property type="protein sequence ID" value="KAI6292168.1"/>
    <property type="molecule type" value="Genomic_DNA"/>
</dbReference>
<name>A0ABQ8N6P6_PYRGI</name>
<feature type="compositionally biased region" description="Polar residues" evidence="1">
    <location>
        <begin position="248"/>
        <end position="266"/>
    </location>
</feature>
<evidence type="ECO:0000256" key="1">
    <source>
        <dbReference type="SAM" id="MobiDB-lite"/>
    </source>
</evidence>
<protein>
    <submittedName>
        <fullName evidence="2">Uncharacterized protein</fullName>
    </submittedName>
</protein>
<keyword evidence="3" id="KW-1185">Reference proteome</keyword>